<keyword evidence="2" id="KW-0677">Repeat</keyword>
<accession>A0AAU9TAJ1</accession>
<dbReference type="InterPro" id="IPR002635">
    <property type="entry name" value="Chorion"/>
</dbReference>
<sequence>MQAKTMLLFCLQAFFAKTIYSQCIGNSYNEGFAWSGAPLSAPWAEPNVPCASELAPFAPLAASNGRGFIVKSVSPIAVTGVTMTSENAYEGNLAVTGALPFLGAVALEGTLPTLGAGDVKYGCGNGNVEMLSEDVTGYNNIAGPYGFGQAELGYGYGAGLRGQYGPGVRGCGLA</sequence>
<dbReference type="Proteomes" id="UP001153954">
    <property type="component" value="Unassembled WGS sequence"/>
</dbReference>
<evidence type="ECO:0000313" key="5">
    <source>
        <dbReference type="EMBL" id="CAH2084040.1"/>
    </source>
</evidence>
<name>A0AAU9TAJ1_EUPED</name>
<dbReference type="Pfam" id="PF01723">
    <property type="entry name" value="Chorion_1"/>
    <property type="match status" value="1"/>
</dbReference>
<feature type="signal peptide" evidence="4">
    <location>
        <begin position="1"/>
        <end position="21"/>
    </location>
</feature>
<evidence type="ECO:0000256" key="1">
    <source>
        <dbReference type="ARBA" id="ARBA00005906"/>
    </source>
</evidence>
<dbReference type="GO" id="GO:0007304">
    <property type="term" value="P:chorion-containing eggshell formation"/>
    <property type="evidence" value="ECO:0007669"/>
    <property type="project" value="InterPro"/>
</dbReference>
<feature type="chain" id="PRO_5043863375" evidence="4">
    <location>
        <begin position="22"/>
        <end position="174"/>
    </location>
</feature>
<dbReference type="EMBL" id="CAKOGL010000002">
    <property type="protein sequence ID" value="CAH2084040.1"/>
    <property type="molecule type" value="Genomic_DNA"/>
</dbReference>
<reference evidence="5" key="1">
    <citation type="submission" date="2022-03" db="EMBL/GenBank/DDBJ databases">
        <authorList>
            <person name="Tunstrom K."/>
        </authorList>
    </citation>
    <scope>NUCLEOTIDE SEQUENCE</scope>
</reference>
<evidence type="ECO:0000256" key="4">
    <source>
        <dbReference type="SAM" id="SignalP"/>
    </source>
</evidence>
<proteinExistence type="inferred from homology"/>
<comment type="caution">
    <text evidence="5">The sequence shown here is derived from an EMBL/GenBank/DDBJ whole genome shotgun (WGS) entry which is preliminary data.</text>
</comment>
<evidence type="ECO:0000256" key="2">
    <source>
        <dbReference type="ARBA" id="ARBA00022737"/>
    </source>
</evidence>
<organism evidence="5 6">
    <name type="scientific">Euphydryas editha</name>
    <name type="common">Edith's checkerspot</name>
    <dbReference type="NCBI Taxonomy" id="104508"/>
    <lineage>
        <taxon>Eukaryota</taxon>
        <taxon>Metazoa</taxon>
        <taxon>Ecdysozoa</taxon>
        <taxon>Arthropoda</taxon>
        <taxon>Hexapoda</taxon>
        <taxon>Insecta</taxon>
        <taxon>Pterygota</taxon>
        <taxon>Neoptera</taxon>
        <taxon>Endopterygota</taxon>
        <taxon>Lepidoptera</taxon>
        <taxon>Glossata</taxon>
        <taxon>Ditrysia</taxon>
        <taxon>Papilionoidea</taxon>
        <taxon>Nymphalidae</taxon>
        <taxon>Nymphalinae</taxon>
        <taxon>Euphydryas</taxon>
    </lineage>
</organism>
<dbReference type="GO" id="GO:0042600">
    <property type="term" value="C:egg chorion"/>
    <property type="evidence" value="ECO:0007669"/>
    <property type="project" value="InterPro"/>
</dbReference>
<comment type="similarity">
    <text evidence="1 3">Belongs to the chorion protein family.</text>
</comment>
<keyword evidence="6" id="KW-1185">Reference proteome</keyword>
<protein>
    <submittedName>
        <fullName evidence="5">Uncharacterized protein</fullName>
    </submittedName>
</protein>
<keyword evidence="4" id="KW-0732">Signal</keyword>
<evidence type="ECO:0000313" key="6">
    <source>
        <dbReference type="Proteomes" id="UP001153954"/>
    </source>
</evidence>
<gene>
    <name evidence="5" type="ORF">EEDITHA_LOCUS652</name>
</gene>
<evidence type="ECO:0000256" key="3">
    <source>
        <dbReference type="RuleBase" id="RU004378"/>
    </source>
</evidence>
<dbReference type="GO" id="GO:0005213">
    <property type="term" value="F:structural constituent of egg chorion"/>
    <property type="evidence" value="ECO:0007669"/>
    <property type="project" value="InterPro"/>
</dbReference>
<dbReference type="AlphaFoldDB" id="A0AAU9TAJ1"/>